<feature type="region of interest" description="Disordered" evidence="7">
    <location>
        <begin position="370"/>
        <end position="390"/>
    </location>
</feature>
<organism evidence="9 10">
    <name type="scientific">Malus domestica</name>
    <name type="common">Apple</name>
    <name type="synonym">Pyrus malus</name>
    <dbReference type="NCBI Taxonomy" id="3750"/>
    <lineage>
        <taxon>Eukaryota</taxon>
        <taxon>Viridiplantae</taxon>
        <taxon>Streptophyta</taxon>
        <taxon>Embryophyta</taxon>
        <taxon>Tracheophyta</taxon>
        <taxon>Spermatophyta</taxon>
        <taxon>Magnoliopsida</taxon>
        <taxon>eudicotyledons</taxon>
        <taxon>Gunneridae</taxon>
        <taxon>Pentapetalae</taxon>
        <taxon>rosids</taxon>
        <taxon>fabids</taxon>
        <taxon>Rosales</taxon>
        <taxon>Rosaceae</taxon>
        <taxon>Amygdaloideae</taxon>
        <taxon>Maleae</taxon>
        <taxon>Malus</taxon>
    </lineage>
</organism>
<dbReference type="PROSITE" id="PS50127">
    <property type="entry name" value="UBC_2"/>
    <property type="match status" value="1"/>
</dbReference>
<feature type="compositionally biased region" description="Acidic residues" evidence="7">
    <location>
        <begin position="699"/>
        <end position="723"/>
    </location>
</feature>
<feature type="compositionally biased region" description="Polar residues" evidence="7">
    <location>
        <begin position="304"/>
        <end position="332"/>
    </location>
</feature>
<dbReference type="PROSITE" id="PS00183">
    <property type="entry name" value="UBC_1"/>
    <property type="match status" value="1"/>
</dbReference>
<keyword evidence="3" id="KW-0547">Nucleotide-binding</keyword>
<feature type="compositionally biased region" description="Polar residues" evidence="7">
    <location>
        <begin position="469"/>
        <end position="495"/>
    </location>
</feature>
<proteinExistence type="predicted"/>
<dbReference type="Gene3D" id="3.10.110.10">
    <property type="entry name" value="Ubiquitin Conjugating Enzyme"/>
    <property type="match status" value="1"/>
</dbReference>
<feature type="region of interest" description="Disordered" evidence="7">
    <location>
        <begin position="469"/>
        <end position="504"/>
    </location>
</feature>
<feature type="compositionally biased region" description="Basic and acidic residues" evidence="7">
    <location>
        <begin position="724"/>
        <end position="734"/>
    </location>
</feature>
<evidence type="ECO:0000256" key="7">
    <source>
        <dbReference type="SAM" id="MobiDB-lite"/>
    </source>
</evidence>
<evidence type="ECO:0000256" key="6">
    <source>
        <dbReference type="PROSITE-ProRule" id="PRU10133"/>
    </source>
</evidence>
<feature type="domain" description="UBC core" evidence="8">
    <location>
        <begin position="6"/>
        <end position="158"/>
    </location>
</feature>
<dbReference type="PANTHER" id="PTHR35713:SF1">
    <property type="entry name" value="ARGININE_SERINE-RICH-LIKE SPLICING FACTOR"/>
    <property type="match status" value="1"/>
</dbReference>
<feature type="region of interest" description="Disordered" evidence="7">
    <location>
        <begin position="304"/>
        <end position="337"/>
    </location>
</feature>
<comment type="caution">
    <text evidence="9">The sequence shown here is derived from an EMBL/GenBank/DDBJ whole genome shotgun (WGS) entry which is preliminary data.</text>
</comment>
<dbReference type="STRING" id="3750.A0A498HX66"/>
<dbReference type="GO" id="GO:0005524">
    <property type="term" value="F:ATP binding"/>
    <property type="evidence" value="ECO:0007669"/>
    <property type="project" value="UniProtKB-KW"/>
</dbReference>
<dbReference type="SUPFAM" id="SSF54495">
    <property type="entry name" value="UBC-like"/>
    <property type="match status" value="1"/>
</dbReference>
<dbReference type="InterPro" id="IPR023313">
    <property type="entry name" value="UBQ-conjugating_AS"/>
</dbReference>
<evidence type="ECO:0000256" key="3">
    <source>
        <dbReference type="ARBA" id="ARBA00022741"/>
    </source>
</evidence>
<feature type="active site" description="Glycyl thioester intermediate" evidence="6">
    <location>
        <position position="92"/>
    </location>
</feature>
<dbReference type="CDD" id="cd23805">
    <property type="entry name" value="UBCc_UBE2T"/>
    <property type="match status" value="1"/>
</dbReference>
<dbReference type="AlphaFoldDB" id="A0A498HX66"/>
<reference evidence="9 10" key="1">
    <citation type="submission" date="2018-10" db="EMBL/GenBank/DDBJ databases">
        <title>A high-quality apple genome assembly.</title>
        <authorList>
            <person name="Hu J."/>
        </authorList>
    </citation>
    <scope>NUCLEOTIDE SEQUENCE [LARGE SCALE GENOMIC DNA]</scope>
    <source>
        <strain evidence="10">cv. HFTH1</strain>
        <tissue evidence="9">Young leaf</tissue>
    </source>
</reference>
<dbReference type="EMBL" id="RDQH01000341">
    <property type="protein sequence ID" value="RXH74552.1"/>
    <property type="molecule type" value="Genomic_DNA"/>
</dbReference>
<keyword evidence="10" id="KW-1185">Reference proteome</keyword>
<keyword evidence="4" id="KW-0833">Ubl conjugation pathway</keyword>
<dbReference type="SMART" id="SM00212">
    <property type="entry name" value="UBCc"/>
    <property type="match status" value="1"/>
</dbReference>
<dbReference type="Pfam" id="PF00179">
    <property type="entry name" value="UQ_con"/>
    <property type="match status" value="1"/>
</dbReference>
<dbReference type="PANTHER" id="PTHR35713">
    <property type="entry name" value="ARGININE/SERINE-RICH-LIKE SPLICING FACTOR"/>
    <property type="match status" value="1"/>
</dbReference>
<dbReference type="InterPro" id="IPR016135">
    <property type="entry name" value="UBQ-conjugating_enzyme/RWD"/>
</dbReference>
<feature type="region of interest" description="Disordered" evidence="7">
    <location>
        <begin position="666"/>
        <end position="734"/>
    </location>
</feature>
<sequence>MAQAARLNLRLQKELKLLLTDPPPGASFPLLASSSSLTTIDAQIKGPEGTVYAEGFFNIKIQIPERYPFQPPSVTFATPIYHPNIDTGGRICLDILNLPPKGAWQPSLNISTVLTSIGLLLSEPNPDDGLMREASREFKYNRQAFDQKARSMTQKYAQSSASGSVCDSQSQPQSSANPLTVLLEVKASIHESKHEAEESAVSSHKKVIGGSRKLSLESSGQTQKRDVCGKGNEVPKVQLFASDFGNKMEVKGTEKLLEDKCSQSQEKICGSRRKLSLEALSQPEKKSDGMENVVANHRSSLKLQNLPVPSSGSVALQSGNSYKQGLHQSQDSKLIDDNTGVRSKRLRQFENKQSLASLNTSQIFDENNDKKFITPQLPPSVSHSDALSEPLSAAPALDSINSQPHKDLIDGMGNGSVGISCKKLCLAGKKLSLGSRGSSEAHGKANKENVAPKLTENHTECEMAHLQENNNNNTLPQPRSISSYPSKALPEQQQNLKRDEKQQSDEDYNCGIAAGVNKQKEGKKLAMCEAEAVIVLDSESSDEERSRPAMTLSVLARKRMGKWRPWSRLQLEKPEVQSQRPEEEEAAENRREVMAMATSCLSTLSCVSPSCSWSNWRRKHSSLSLVSSSSPASALSFESRQHRRSQVVCMAPDEEKLTRRNPLDFPIEWERPKPGRRPDIFPQFSPMKTPLPPPMPYDPPEEDEDEEEKKEEEEEEQEQEEESPEKIDPDKNNI</sequence>
<dbReference type="Proteomes" id="UP000290289">
    <property type="component" value="Chromosome 15"/>
</dbReference>
<dbReference type="GO" id="GO:0061631">
    <property type="term" value="F:ubiquitin conjugating enzyme activity"/>
    <property type="evidence" value="ECO:0007669"/>
    <property type="project" value="UniProtKB-EC"/>
</dbReference>
<evidence type="ECO:0000313" key="9">
    <source>
        <dbReference type="EMBL" id="RXH74552.1"/>
    </source>
</evidence>
<evidence type="ECO:0000313" key="10">
    <source>
        <dbReference type="Proteomes" id="UP000290289"/>
    </source>
</evidence>
<gene>
    <name evidence="9" type="ORF">DVH24_029273</name>
</gene>
<dbReference type="InterPro" id="IPR000608">
    <property type="entry name" value="UBC"/>
</dbReference>
<feature type="compositionally biased region" description="Basic and acidic residues" evidence="7">
    <location>
        <begin position="666"/>
        <end position="679"/>
    </location>
</feature>
<dbReference type="FunFam" id="3.10.110.10:FF:000041">
    <property type="entry name" value="Ubiquitin-conjugating enzyme E2 T"/>
    <property type="match status" value="1"/>
</dbReference>
<dbReference type="EC" id="2.3.2.23" evidence="1"/>
<evidence type="ECO:0000256" key="1">
    <source>
        <dbReference type="ARBA" id="ARBA00012486"/>
    </source>
</evidence>
<accession>A0A498HX66</accession>
<protein>
    <recommendedName>
        <fullName evidence="1">E2 ubiquitin-conjugating enzyme</fullName>
        <ecNumber evidence="1">2.3.2.23</ecNumber>
    </recommendedName>
</protein>
<evidence type="ECO:0000256" key="4">
    <source>
        <dbReference type="ARBA" id="ARBA00022786"/>
    </source>
</evidence>
<keyword evidence="5" id="KW-0067">ATP-binding</keyword>
<evidence type="ECO:0000256" key="2">
    <source>
        <dbReference type="ARBA" id="ARBA00022679"/>
    </source>
</evidence>
<evidence type="ECO:0000259" key="8">
    <source>
        <dbReference type="PROSITE" id="PS50127"/>
    </source>
</evidence>
<feature type="compositionally biased region" description="Pro residues" evidence="7">
    <location>
        <begin position="689"/>
        <end position="698"/>
    </location>
</feature>
<name>A0A498HX66_MALDO</name>
<evidence type="ECO:0000256" key="5">
    <source>
        <dbReference type="ARBA" id="ARBA00022840"/>
    </source>
</evidence>
<keyword evidence="2" id="KW-0808">Transferase</keyword>